<feature type="transmembrane region" description="Helical" evidence="3">
    <location>
        <begin position="512"/>
        <end position="535"/>
    </location>
</feature>
<comment type="caution">
    <text evidence="5">The sequence shown here is derived from an EMBL/GenBank/DDBJ whole genome shotgun (WGS) entry which is preliminary data.</text>
</comment>
<feature type="transmembrane region" description="Helical" evidence="3">
    <location>
        <begin position="902"/>
        <end position="927"/>
    </location>
</feature>
<keyword evidence="3" id="KW-0472">Membrane</keyword>
<evidence type="ECO:0000313" key="6">
    <source>
        <dbReference type="Proteomes" id="UP000604046"/>
    </source>
</evidence>
<dbReference type="EMBL" id="CAJNDS010002525">
    <property type="protein sequence ID" value="CAE7512272.1"/>
    <property type="molecule type" value="Genomic_DNA"/>
</dbReference>
<keyword evidence="1" id="KW-0677">Repeat</keyword>
<keyword evidence="3" id="KW-0812">Transmembrane</keyword>
<keyword evidence="3" id="KW-1133">Transmembrane helix</keyword>
<dbReference type="PANTHER" id="PTHR47447:SF17">
    <property type="entry name" value="OS12G0638900 PROTEIN"/>
    <property type="match status" value="1"/>
</dbReference>
<dbReference type="InterPro" id="IPR002885">
    <property type="entry name" value="PPR_rpt"/>
</dbReference>
<feature type="repeat" description="PPR" evidence="2">
    <location>
        <begin position="343"/>
        <end position="377"/>
    </location>
</feature>
<dbReference type="InterPro" id="IPR011990">
    <property type="entry name" value="TPR-like_helical_dom_sf"/>
</dbReference>
<dbReference type="PROSITE" id="PS51375">
    <property type="entry name" value="PPR"/>
    <property type="match status" value="4"/>
</dbReference>
<evidence type="ECO:0000256" key="2">
    <source>
        <dbReference type="PROSITE-ProRule" id="PRU00708"/>
    </source>
</evidence>
<dbReference type="AlphaFoldDB" id="A0A812T630"/>
<feature type="transmembrane region" description="Helical" evidence="3">
    <location>
        <begin position="570"/>
        <end position="593"/>
    </location>
</feature>
<dbReference type="PANTHER" id="PTHR47447">
    <property type="entry name" value="OS03G0856100 PROTEIN"/>
    <property type="match status" value="1"/>
</dbReference>
<feature type="transmembrane region" description="Helical" evidence="3">
    <location>
        <begin position="485"/>
        <end position="505"/>
    </location>
</feature>
<protein>
    <recommendedName>
        <fullName evidence="4">PROP1-like PPR domain-containing protein</fullName>
    </recommendedName>
</protein>
<name>A0A812T630_9DINO</name>
<feature type="transmembrane region" description="Helical" evidence="3">
    <location>
        <begin position="970"/>
        <end position="994"/>
    </location>
</feature>
<dbReference type="InterPro" id="IPR033443">
    <property type="entry name" value="PROP1-like_PPR_dom"/>
</dbReference>
<dbReference type="Proteomes" id="UP000604046">
    <property type="component" value="Unassembled WGS sequence"/>
</dbReference>
<evidence type="ECO:0000256" key="3">
    <source>
        <dbReference type="SAM" id="Phobius"/>
    </source>
</evidence>
<reference evidence="5" key="1">
    <citation type="submission" date="2021-02" db="EMBL/GenBank/DDBJ databases">
        <authorList>
            <person name="Dougan E. K."/>
            <person name="Rhodes N."/>
            <person name="Thang M."/>
            <person name="Chan C."/>
        </authorList>
    </citation>
    <scope>NUCLEOTIDE SEQUENCE</scope>
</reference>
<feature type="repeat" description="PPR" evidence="2">
    <location>
        <begin position="238"/>
        <end position="272"/>
    </location>
</feature>
<accession>A0A812T630</accession>
<dbReference type="Pfam" id="PF17177">
    <property type="entry name" value="PPR_long"/>
    <property type="match status" value="1"/>
</dbReference>
<keyword evidence="6" id="KW-1185">Reference proteome</keyword>
<evidence type="ECO:0000259" key="4">
    <source>
        <dbReference type="Pfam" id="PF17177"/>
    </source>
</evidence>
<dbReference type="Pfam" id="PF13812">
    <property type="entry name" value="PPR_3"/>
    <property type="match status" value="1"/>
</dbReference>
<proteinExistence type="predicted"/>
<feature type="repeat" description="PPR" evidence="2">
    <location>
        <begin position="133"/>
        <end position="167"/>
    </location>
</feature>
<feature type="repeat" description="PPR" evidence="2">
    <location>
        <begin position="378"/>
        <end position="412"/>
    </location>
</feature>
<dbReference type="Gene3D" id="1.25.40.10">
    <property type="entry name" value="Tetratricopeptide repeat domain"/>
    <property type="match status" value="3"/>
</dbReference>
<dbReference type="Pfam" id="PF13041">
    <property type="entry name" value="PPR_2"/>
    <property type="match status" value="1"/>
</dbReference>
<evidence type="ECO:0000313" key="5">
    <source>
        <dbReference type="EMBL" id="CAE7512272.1"/>
    </source>
</evidence>
<evidence type="ECO:0000256" key="1">
    <source>
        <dbReference type="ARBA" id="ARBA00022737"/>
    </source>
</evidence>
<organism evidence="5 6">
    <name type="scientific">Symbiodinium natans</name>
    <dbReference type="NCBI Taxonomy" id="878477"/>
    <lineage>
        <taxon>Eukaryota</taxon>
        <taxon>Sar</taxon>
        <taxon>Alveolata</taxon>
        <taxon>Dinophyceae</taxon>
        <taxon>Suessiales</taxon>
        <taxon>Symbiodiniaceae</taxon>
        <taxon>Symbiodinium</taxon>
    </lineage>
</organism>
<feature type="domain" description="PROP1-like PPR" evidence="4">
    <location>
        <begin position="312"/>
        <end position="476"/>
    </location>
</feature>
<dbReference type="OrthoDB" id="421185at2759"/>
<gene>
    <name evidence="5" type="ORF">SNAT2548_LOCUS28678</name>
</gene>
<sequence>MAATMQVHGPTWQDSLGKLRDALVGPRPMRSVNSLMNSCGKAQHWALALAFLGELPGLRLHADVFTFGAAISACKRVQQWGHAVHLLADLEAQRLQSDAIIFSSAITACEKASEWTAALSLFADLRSKKIQGDAVVYNAAISACEKGMQWPQALQVFTSLQQGRLQPTLISFSSVISACEKGDQWHHALHFFSELEVARMRRDVIAYSSIIAACEKGAQWSLALHLLSRMHWERINSNIITFNSTMSALGTRGEWQRALALFAELSDHGLQADAVTYNAAMRACEEGDQWVSALTLLAELEEHRLRGTVVTYNTAISLCKNTDQWPLALHLLGRMAFKQVQADVITYSAAINACEKASDWQRAMSLLDDLHRGSIEGNVITYTSAMSACEKGGEWTLALRLLSDFAASGLEANVVTYNVALFAFAGGEQWQQALHFFSQLAAASVQSTVITFNAAMAVCSSQGQWEQTLSLLSSLSLASMQGGKISTSFAAVAGCAVCLIMEVFLAASVARLAGWLAAGWLVELVVVISCLHLALYQLAFHMYGTFKERERTSQEVDRHRRREAGDEDEFPWFMVILFLLTLGAYGFVMYGCWDTSRRIEVLAARSENVLTLTASVSDAMGGVVVNTAHQGEEAIYGGLDQLLNESENALLEARILQRTVADASGTLNATVQEEYSKLVMLLYAESERISLALTGMQYAAQSAAAKAFLDSVDALVSTLQPLTAALPKFDKQAMESLVNGTKELQGHFAEMELAVQSIQGFIEVLGGEYETFRLAVGSLANNSMAPGFRSKIPAPPNLTDMVNLSQFVESAHFRSLVALNVVRDWASLGAEEQKAVVEAAGSVVSSAQTVIQEVRRSKDGVVKDATAIVKVATSKVKEEFALIATSAVVAGIDTKDNLNYAAYLYLCAAGGCVGCAVFMAFVALAYACYLEYIYENRGIAKAYEITAKDRQGCCWSCIDTVGQFVHVLGFYLLVLLQDGVSILLVLVALFLCLVGDVELGLQFGCDFAPLLSDNQACTATMANFSAAVQRDLLDGKDCSAAGTLICEGVSGNPSVVRATMVAAAVGAVASCCIPRRLIALSLSAQQSIETAEAIVAWKHGLAEASSEAEKV</sequence>